<feature type="coiled-coil region" evidence="5">
    <location>
        <begin position="1103"/>
        <end position="1130"/>
    </location>
</feature>
<name>Q2J9F3_FRACC</name>
<dbReference type="InterPro" id="IPR001650">
    <property type="entry name" value="Helicase_C-like"/>
</dbReference>
<evidence type="ECO:0000256" key="5">
    <source>
        <dbReference type="SAM" id="Coils"/>
    </source>
</evidence>
<protein>
    <submittedName>
        <fullName evidence="9">Helicase-like</fullName>
    </submittedName>
</protein>
<sequence>MSVRSEMGTEEGRHGATGPGIGRPASCQTGRAVHQGGYQVPSSTTERAPSARRVRQQAMGGTGPGPGAPASDERPDIGALVEVRGQKWVVADIDGPAAGGARWIAADVGAADKADAAGPDAVGDGAAPSTSTLVTLQSVEDGRYGHTVEVIWEVEPGRRVLPSGSLPDVTRGGFDPPGRLAAFLDAVRWSAVTSADARRLQAPFRSGVAVEDYQLEPVARALAAPRVNLLLADDVGLGKTIEAGLVAEELLLRHRARRIMIVCPAGLTLKWRDEMAEKFGRDFTIIDAERCAAVRRSHGSAANPFEVYPLTIVSLPWLRGPKAQRLLDEVLPGDGQPTYPRTFDLLILDEAHHIAPAAPRQVYAVDSQQTKLIRRLAPHFTHRLFLSATPHNGYLASFTALLEILDDQRFARGVEPDRMAVDEVVVRRLKSSIENADGTPRFPRRRSIDMPVVYPDGEREIHGLLKEFAALRRARLDSPRGRKATDLVTLLLKKRLFSSPAAFGHTVGVYRETLVSRHGRPVHASRLADEAEPGMPGPGMPEPWMEDYFDDVATLDDEQLADAEDDALGRIGPMQLDPTDGEIELLDRMRRWADAHEAEPDAKARALLDYLNAVCRPDGRHWFDERVVVFTEYRDTQIWLAGLLRQEGLAGERLGLLHGGLSVDEREQLRLAFQAEPSEHPMRVLLATDAASEGIDLQNHCHRLVNYDIPFNPNKLEQRIGRIDRYGQRRSPEIRHFVGSGWSGSVDSFEADLEFLSRVVKKVAQMKADLGSVNAVLSDRVQRRMLGERIDLGPDDLDVGPGGSVAAGGTVPVAENVREQVRRLRANLDDTVRELGITPAAVRRVVGTALSLARQQALTPYVDEKEHAEGLFTVPTLTGSWQRASAGLTEKLRREDLPPGTPPRQRPITFDSAMAKDRDDVVLAHLGHRLVDMSTRLLRGAVSNADVGLHRVTAVRSDDPRCEEVLIGAFSRFVLVGADGVRLHEEVLYAGGWAPATGRFRRLENLTVLGDLVGTALAAGRPVSGETRERLAERWPAVRPGVLSALEWRTRTRQESLTRLLGQRRAAEENRITTILDQFAATLRGAIEDPENDEDALFSRFEIARSREELAQYRKDRQAWQDRLDRLDQERRRELDVIAQRYRDPRQHQFPVAVVLVVPAAEEAR</sequence>
<dbReference type="SMART" id="SM00487">
    <property type="entry name" value="DEXDc"/>
    <property type="match status" value="1"/>
</dbReference>
<dbReference type="NCBIfam" id="NF038317">
    <property type="entry name" value="DISARM_DrmD"/>
    <property type="match status" value="1"/>
</dbReference>
<keyword evidence="5" id="KW-0175">Coiled coil</keyword>
<dbReference type="Gene3D" id="3.40.50.10810">
    <property type="entry name" value="Tandem AAA-ATPase domain"/>
    <property type="match status" value="1"/>
</dbReference>
<evidence type="ECO:0000259" key="7">
    <source>
        <dbReference type="PROSITE" id="PS51192"/>
    </source>
</evidence>
<reference evidence="9 10" key="1">
    <citation type="journal article" date="2007" name="Genome Res.">
        <title>Genome characteristics of facultatively symbiotic Frankia sp. strains reflect host range and host plant biogeography.</title>
        <authorList>
            <person name="Normand P."/>
            <person name="Lapierre P."/>
            <person name="Tisa L.S."/>
            <person name="Gogarten J.P."/>
            <person name="Alloisio N."/>
            <person name="Bagnarol E."/>
            <person name="Bassi C.A."/>
            <person name="Berry A.M."/>
            <person name="Bickhart D.M."/>
            <person name="Choisne N."/>
            <person name="Couloux A."/>
            <person name="Cournoyer B."/>
            <person name="Cruveiller S."/>
            <person name="Daubin V."/>
            <person name="Demange N."/>
            <person name="Francino M.P."/>
            <person name="Goltsman E."/>
            <person name="Huang Y."/>
            <person name="Kopp O.R."/>
            <person name="Labarre L."/>
            <person name="Lapidus A."/>
            <person name="Lavire C."/>
            <person name="Marechal J."/>
            <person name="Martinez M."/>
            <person name="Mastronunzio J.E."/>
            <person name="Mullin B.C."/>
            <person name="Niemann J."/>
            <person name="Pujic P."/>
            <person name="Rawnsley T."/>
            <person name="Rouy Z."/>
            <person name="Schenowitz C."/>
            <person name="Sellstedt A."/>
            <person name="Tavares F."/>
            <person name="Tomkins J.P."/>
            <person name="Vallenet D."/>
            <person name="Valverde C."/>
            <person name="Wall L.G."/>
            <person name="Wang Y."/>
            <person name="Medigue C."/>
            <person name="Benson D.R."/>
        </authorList>
    </citation>
    <scope>NUCLEOTIDE SEQUENCE [LARGE SCALE GENOMIC DNA]</scope>
    <source>
        <strain evidence="10">DSM 45818 / CECT 9043 / CcI3</strain>
    </source>
</reference>
<dbReference type="InterPro" id="IPR027417">
    <property type="entry name" value="P-loop_NTPase"/>
</dbReference>
<evidence type="ECO:0000256" key="3">
    <source>
        <dbReference type="ARBA" id="ARBA00022806"/>
    </source>
</evidence>
<dbReference type="CDD" id="cd18793">
    <property type="entry name" value="SF2_C_SNF"/>
    <property type="match status" value="1"/>
</dbReference>
<dbReference type="HOGENOM" id="CLU_009866_0_0_11"/>
<dbReference type="STRING" id="106370.Francci3_2729"/>
<dbReference type="Pfam" id="PF00176">
    <property type="entry name" value="SNF2-rel_dom"/>
    <property type="match status" value="1"/>
</dbReference>
<dbReference type="PhylomeDB" id="Q2J9F3"/>
<dbReference type="InterPro" id="IPR014001">
    <property type="entry name" value="Helicase_ATP-bd"/>
</dbReference>
<dbReference type="InterPro" id="IPR038718">
    <property type="entry name" value="SNF2-like_sf"/>
</dbReference>
<dbReference type="PANTHER" id="PTHR45766:SF6">
    <property type="entry name" value="SWI_SNF-RELATED MATRIX-ASSOCIATED ACTIN-DEPENDENT REGULATOR OF CHROMATIN SUBFAMILY A-LIKE PROTEIN 1"/>
    <property type="match status" value="1"/>
</dbReference>
<dbReference type="Proteomes" id="UP000001937">
    <property type="component" value="Chromosome"/>
</dbReference>
<dbReference type="InterPro" id="IPR057342">
    <property type="entry name" value="DEXDc_RapA"/>
</dbReference>
<dbReference type="PANTHER" id="PTHR45766">
    <property type="entry name" value="DNA ANNEALING HELICASE AND ENDONUCLEASE ZRANB3 FAMILY MEMBER"/>
    <property type="match status" value="1"/>
</dbReference>
<evidence type="ECO:0000313" key="9">
    <source>
        <dbReference type="EMBL" id="ABD12089.1"/>
    </source>
</evidence>
<dbReference type="Pfam" id="PF00271">
    <property type="entry name" value="Helicase_C"/>
    <property type="match status" value="1"/>
</dbReference>
<evidence type="ECO:0000256" key="6">
    <source>
        <dbReference type="SAM" id="MobiDB-lite"/>
    </source>
</evidence>
<dbReference type="SMART" id="SM00490">
    <property type="entry name" value="HELICc"/>
    <property type="match status" value="1"/>
</dbReference>
<evidence type="ECO:0000256" key="2">
    <source>
        <dbReference type="ARBA" id="ARBA00022801"/>
    </source>
</evidence>
<dbReference type="PROSITE" id="PS51194">
    <property type="entry name" value="HELICASE_CTER"/>
    <property type="match status" value="1"/>
</dbReference>
<keyword evidence="2" id="KW-0378">Hydrolase</keyword>
<organism evidence="9 10">
    <name type="scientific">Frankia casuarinae (strain DSM 45818 / CECT 9043 / HFP020203 / CcI3)</name>
    <dbReference type="NCBI Taxonomy" id="106370"/>
    <lineage>
        <taxon>Bacteria</taxon>
        <taxon>Bacillati</taxon>
        <taxon>Actinomycetota</taxon>
        <taxon>Actinomycetes</taxon>
        <taxon>Frankiales</taxon>
        <taxon>Frankiaceae</taxon>
        <taxon>Frankia</taxon>
    </lineage>
</organism>
<evidence type="ECO:0000256" key="1">
    <source>
        <dbReference type="ARBA" id="ARBA00022741"/>
    </source>
</evidence>
<proteinExistence type="predicted"/>
<accession>Q2J9F3</accession>
<dbReference type="GO" id="GO:0016787">
    <property type="term" value="F:hydrolase activity"/>
    <property type="evidence" value="ECO:0007669"/>
    <property type="project" value="UniProtKB-KW"/>
</dbReference>
<keyword evidence="10" id="KW-1185">Reference proteome</keyword>
<feature type="domain" description="Helicase C-terminal" evidence="8">
    <location>
        <begin position="607"/>
        <end position="781"/>
    </location>
</feature>
<dbReference type="CDD" id="cd18011">
    <property type="entry name" value="DEXDc_RapA"/>
    <property type="match status" value="1"/>
</dbReference>
<dbReference type="Gene3D" id="3.40.50.300">
    <property type="entry name" value="P-loop containing nucleotide triphosphate hydrolases"/>
    <property type="match status" value="1"/>
</dbReference>
<dbReference type="EMBL" id="CP000249">
    <property type="protein sequence ID" value="ABD12089.1"/>
    <property type="molecule type" value="Genomic_DNA"/>
</dbReference>
<evidence type="ECO:0000313" key="10">
    <source>
        <dbReference type="Proteomes" id="UP000001937"/>
    </source>
</evidence>
<evidence type="ECO:0000259" key="8">
    <source>
        <dbReference type="PROSITE" id="PS51194"/>
    </source>
</evidence>
<keyword evidence="3 9" id="KW-0347">Helicase</keyword>
<dbReference type="InterPro" id="IPR000330">
    <property type="entry name" value="SNF2_N"/>
</dbReference>
<keyword evidence="1" id="KW-0547">Nucleotide-binding</keyword>
<dbReference type="SUPFAM" id="SSF52540">
    <property type="entry name" value="P-loop containing nucleoside triphosphate hydrolases"/>
    <property type="match status" value="2"/>
</dbReference>
<dbReference type="GO" id="GO:0004386">
    <property type="term" value="F:helicase activity"/>
    <property type="evidence" value="ECO:0007669"/>
    <property type="project" value="UniProtKB-KW"/>
</dbReference>
<feature type="region of interest" description="Disordered" evidence="6">
    <location>
        <begin position="1"/>
        <end position="74"/>
    </location>
</feature>
<gene>
    <name evidence="9" type="ordered locus">Francci3_2729</name>
</gene>
<keyword evidence="4" id="KW-0067">ATP-binding</keyword>
<dbReference type="GO" id="GO:0005524">
    <property type="term" value="F:ATP binding"/>
    <property type="evidence" value="ECO:0007669"/>
    <property type="project" value="UniProtKB-KW"/>
</dbReference>
<feature type="domain" description="Helicase ATP-binding" evidence="7">
    <location>
        <begin position="220"/>
        <end position="408"/>
    </location>
</feature>
<dbReference type="InterPro" id="IPR049730">
    <property type="entry name" value="SNF2/RAD54-like_C"/>
</dbReference>
<dbReference type="PROSITE" id="PS51192">
    <property type="entry name" value="HELICASE_ATP_BIND_1"/>
    <property type="match status" value="1"/>
</dbReference>
<dbReference type="KEGG" id="fra:Francci3_2729"/>
<dbReference type="eggNOG" id="COG0553">
    <property type="taxonomic scope" value="Bacteria"/>
</dbReference>
<dbReference type="AlphaFoldDB" id="Q2J9F3"/>
<evidence type="ECO:0000256" key="4">
    <source>
        <dbReference type="ARBA" id="ARBA00022840"/>
    </source>
</evidence>